<dbReference type="Gene3D" id="3.30.565.10">
    <property type="entry name" value="Histidine kinase-like ATPase, C-terminal domain"/>
    <property type="match status" value="1"/>
</dbReference>
<dbReference type="InterPro" id="IPR050398">
    <property type="entry name" value="HssS/ArlS-like"/>
</dbReference>
<feature type="domain" description="HAMP" evidence="14">
    <location>
        <begin position="326"/>
        <end position="378"/>
    </location>
</feature>
<dbReference type="OrthoDB" id="9798098at2"/>
<evidence type="ECO:0000256" key="7">
    <source>
        <dbReference type="ARBA" id="ARBA00022741"/>
    </source>
</evidence>
<dbReference type="CDD" id="cd06225">
    <property type="entry name" value="HAMP"/>
    <property type="match status" value="1"/>
</dbReference>
<comment type="catalytic activity">
    <reaction evidence="1">
        <text>ATP + protein L-histidine = ADP + protein N-phospho-L-histidine.</text>
        <dbReference type="EC" id="2.7.13.3"/>
    </reaction>
</comment>
<protein>
    <recommendedName>
        <fullName evidence="3">histidine kinase</fullName>
        <ecNumber evidence="3">2.7.13.3</ecNumber>
    </recommendedName>
</protein>
<reference evidence="16" key="2">
    <citation type="submission" date="2011-06" db="EMBL/GenBank/DDBJ databases">
        <title>The complete genome of Flexistipes sinusarabici DSM 4947.</title>
        <authorList>
            <person name="Lucas S."/>
            <person name="Han J."/>
            <person name="Lapidus A."/>
            <person name="Bruce D."/>
            <person name="Goodwin L."/>
            <person name="Pitluck S."/>
            <person name="Peters L."/>
            <person name="Kyrpides N."/>
            <person name="Mavromatis K."/>
            <person name="Ivanova N."/>
            <person name="Mikhailova N."/>
            <person name="Chertkov O."/>
            <person name="Detter J.C."/>
            <person name="Tapia R."/>
            <person name="Han C."/>
            <person name="Land M."/>
            <person name="Hauser L."/>
            <person name="Markowitz V."/>
            <person name="Cheng J.-F."/>
            <person name="Hugenholtz P."/>
            <person name="Woyke T."/>
            <person name="Wu D."/>
            <person name="Spring S."/>
            <person name="Schroeder M."/>
            <person name="Brambilla E."/>
            <person name="Klenk H.-P."/>
            <person name="Eisen J.A."/>
        </authorList>
    </citation>
    <scope>NUCLEOTIDE SEQUENCE [LARGE SCALE GENOMIC DNA]</scope>
    <source>
        <strain evidence="16">DSM 4947 / MAS 10</strain>
    </source>
</reference>
<comment type="subcellular location">
    <subcellularLocation>
        <location evidence="2">Cell membrane</location>
        <topology evidence="2">Multi-pass membrane protein</topology>
    </subcellularLocation>
</comment>
<dbReference type="SMART" id="SM00387">
    <property type="entry name" value="HATPase_c"/>
    <property type="match status" value="1"/>
</dbReference>
<proteinExistence type="predicted"/>
<sequence>MLKGIRKRFLIFFILAISLLCLLGYFLLKETRGTIANKFSSDYIKQHISLQKERISKFIGSELILVKSLASSENIIDWLKYEYNASLKISAVKELKRYRGFFKSGSVYIISRDSGHYYLINKQTTGTSVGYTKSISPGSREYEKYFDLFEGNKNYDIRVNNESGDEKADLWISAAVLYNGKPEGVVGTKIQAADYLTEIIDTSKKGVSTFILNREGSIVAGAVDNKTNFPMAKNIFSSLSSNSQLALKKIMAETSANPDSVLTKSVRIGSESKTIALSFLPETGWFLLSLIDLNGIFALNDLIIPISFIVIGTILIFLFFALYIDRSIIKPVRDLTKGALRIGEGDYDTKFVIDENDEIGTLKRIFNRMSTEIKLKSYIKDLEDRMWQKSRDLIISKEKISFLLNSAGEGFLRFNPDMRIDSEFSKECFDIFGEDISDKDIHKLLFPEDKENRQFFQRVVNSIFNQEKKFLKEIMIDLLPAETEINGKHYALRFRLGKNNTIVLIMRDITEQKNLSREVEDERRKLNLVVEYVKDEYGVRELIHDFLNFCKNIDSYSVEVVYRKLHTFKGNFLQKGFINIPDFIHDEETYVQNYFRKQQNKLNINTSRLCNALKKDTDILRENLGANVLDNAMIKVDMEKLKLIQQKAKRVDTDLYRELSELLKVPLSGYLEGFRKVVDMVAKKEEKMVDYNIACDPELKIYPEEFRNFINVFYHIVVNAVVHGIEKPEIRVSKGKSETGKIDCKAAKIERFLVIEVADDGQGVDLNYLGKKIGRRLRANQYDILFENGITSSEMVDSYTGRGAGLGAVKTEVEKLKGSVSIDSKKDVGTKVFIKVPMKE</sequence>
<dbReference type="PROSITE" id="PS50885">
    <property type="entry name" value="HAMP"/>
    <property type="match status" value="1"/>
</dbReference>
<dbReference type="EC" id="2.7.13.3" evidence="3"/>
<keyword evidence="12" id="KW-0812">Transmembrane</keyword>
<evidence type="ECO:0000259" key="14">
    <source>
        <dbReference type="PROSITE" id="PS50885"/>
    </source>
</evidence>
<evidence type="ECO:0000256" key="8">
    <source>
        <dbReference type="ARBA" id="ARBA00022777"/>
    </source>
</evidence>
<dbReference type="Gene3D" id="3.30.450.20">
    <property type="entry name" value="PAS domain"/>
    <property type="match status" value="1"/>
</dbReference>
<dbReference type="KEGG" id="fsi:Flexsi_1079"/>
<organism evidence="15 16">
    <name type="scientific">Flexistipes sinusarabici (strain ATCC 49648 / DSM 4947 / MAS 10)</name>
    <dbReference type="NCBI Taxonomy" id="717231"/>
    <lineage>
        <taxon>Bacteria</taxon>
        <taxon>Pseudomonadati</taxon>
        <taxon>Deferribacterota</taxon>
        <taxon>Deferribacteres</taxon>
        <taxon>Deferribacterales</taxon>
        <taxon>Flexistipitaceae</taxon>
        <taxon>Flexistipes</taxon>
    </lineage>
</organism>
<dbReference type="Proteomes" id="UP000006621">
    <property type="component" value="Chromosome"/>
</dbReference>
<keyword evidence="9" id="KW-0067">ATP-binding</keyword>
<evidence type="ECO:0000313" key="15">
    <source>
        <dbReference type="EMBL" id="AEI14736.1"/>
    </source>
</evidence>
<evidence type="ECO:0000259" key="13">
    <source>
        <dbReference type="PROSITE" id="PS50109"/>
    </source>
</evidence>
<dbReference type="eggNOG" id="COG0643">
    <property type="taxonomic scope" value="Bacteria"/>
</dbReference>
<dbReference type="HOGENOM" id="CLU_338522_0_0_0"/>
<dbReference type="RefSeq" id="WP_013886224.1">
    <property type="nucleotide sequence ID" value="NC_015672.1"/>
</dbReference>
<gene>
    <name evidence="15" type="ordered locus">Flexsi_1079</name>
</gene>
<evidence type="ECO:0000256" key="5">
    <source>
        <dbReference type="ARBA" id="ARBA00022553"/>
    </source>
</evidence>
<evidence type="ECO:0000256" key="4">
    <source>
        <dbReference type="ARBA" id="ARBA00022475"/>
    </source>
</evidence>
<dbReference type="PRINTS" id="PR00344">
    <property type="entry name" value="BCTRLSENSOR"/>
</dbReference>
<dbReference type="AlphaFoldDB" id="F8E628"/>
<dbReference type="SMART" id="SM00304">
    <property type="entry name" value="HAMP"/>
    <property type="match status" value="1"/>
</dbReference>
<keyword evidence="16" id="KW-1185">Reference proteome</keyword>
<dbReference type="EMBL" id="CP002858">
    <property type="protein sequence ID" value="AEI14736.1"/>
    <property type="molecule type" value="Genomic_DNA"/>
</dbReference>
<evidence type="ECO:0000256" key="1">
    <source>
        <dbReference type="ARBA" id="ARBA00000085"/>
    </source>
</evidence>
<dbReference type="GO" id="GO:0005886">
    <property type="term" value="C:plasma membrane"/>
    <property type="evidence" value="ECO:0007669"/>
    <property type="project" value="UniProtKB-SubCell"/>
</dbReference>
<evidence type="ECO:0000313" key="16">
    <source>
        <dbReference type="Proteomes" id="UP000006621"/>
    </source>
</evidence>
<dbReference type="STRING" id="717231.Flexsi_1079"/>
<dbReference type="InterPro" id="IPR005467">
    <property type="entry name" value="His_kinase_dom"/>
</dbReference>
<dbReference type="Pfam" id="PF02518">
    <property type="entry name" value="HATPase_c"/>
    <property type="match status" value="1"/>
</dbReference>
<reference evidence="15 16" key="1">
    <citation type="journal article" date="2011" name="Stand. Genomic Sci.">
        <title>Genome sequence of the moderately thermophilic halophile Flexistipes sinusarabici strain (MAS10).</title>
        <authorList>
            <person name="Lapidus A."/>
            <person name="Chertkov O."/>
            <person name="Nolan M."/>
            <person name="Lucas S."/>
            <person name="Hammon N."/>
            <person name="Deshpande S."/>
            <person name="Cheng J.F."/>
            <person name="Tapia R."/>
            <person name="Han C."/>
            <person name="Goodwin L."/>
            <person name="Pitluck S."/>
            <person name="Liolios K."/>
            <person name="Pagani I."/>
            <person name="Ivanova N."/>
            <person name="Huntemann M."/>
            <person name="Mavromatis K."/>
            <person name="Mikhailova N."/>
            <person name="Pati A."/>
            <person name="Chen A."/>
            <person name="Palaniappan K."/>
            <person name="Land M."/>
            <person name="Hauser L."/>
            <person name="Brambilla E.M."/>
            <person name="Rohde M."/>
            <person name="Abt B."/>
            <person name="Spring S."/>
            <person name="Goker M."/>
            <person name="Bristow J."/>
            <person name="Eisen J.A."/>
            <person name="Markowitz V."/>
            <person name="Hugenholtz P."/>
            <person name="Kyrpides N.C."/>
            <person name="Klenk H.P."/>
            <person name="Woyke T."/>
        </authorList>
    </citation>
    <scope>NUCLEOTIDE SEQUENCE [LARGE SCALE GENOMIC DNA]</scope>
    <source>
        <strain evidence="16">DSM 4947 / MAS 10</strain>
    </source>
</reference>
<dbReference type="SUPFAM" id="SSF55874">
    <property type="entry name" value="ATPase domain of HSP90 chaperone/DNA topoisomerase II/histidine kinase"/>
    <property type="match status" value="1"/>
</dbReference>
<keyword evidence="7" id="KW-0547">Nucleotide-binding</keyword>
<dbReference type="InterPro" id="IPR004358">
    <property type="entry name" value="Sig_transdc_His_kin-like_C"/>
</dbReference>
<keyword evidence="5" id="KW-0597">Phosphoprotein</keyword>
<dbReference type="PROSITE" id="PS50109">
    <property type="entry name" value="HIS_KIN"/>
    <property type="match status" value="1"/>
</dbReference>
<keyword evidence="4" id="KW-1003">Cell membrane</keyword>
<dbReference type="GO" id="GO:0005524">
    <property type="term" value="F:ATP binding"/>
    <property type="evidence" value="ECO:0007669"/>
    <property type="project" value="UniProtKB-KW"/>
</dbReference>
<keyword evidence="6" id="KW-0808">Transferase</keyword>
<dbReference type="eggNOG" id="COG3850">
    <property type="taxonomic scope" value="Bacteria"/>
</dbReference>
<evidence type="ECO:0000256" key="6">
    <source>
        <dbReference type="ARBA" id="ARBA00022679"/>
    </source>
</evidence>
<evidence type="ECO:0000256" key="10">
    <source>
        <dbReference type="ARBA" id="ARBA00023012"/>
    </source>
</evidence>
<evidence type="ECO:0000256" key="9">
    <source>
        <dbReference type="ARBA" id="ARBA00022840"/>
    </source>
</evidence>
<dbReference type="InterPro" id="IPR003594">
    <property type="entry name" value="HATPase_dom"/>
</dbReference>
<feature type="domain" description="Histidine kinase" evidence="13">
    <location>
        <begin position="713"/>
        <end position="840"/>
    </location>
</feature>
<evidence type="ECO:0000256" key="2">
    <source>
        <dbReference type="ARBA" id="ARBA00004651"/>
    </source>
</evidence>
<evidence type="ECO:0000256" key="3">
    <source>
        <dbReference type="ARBA" id="ARBA00012438"/>
    </source>
</evidence>
<evidence type="ECO:0000256" key="11">
    <source>
        <dbReference type="ARBA" id="ARBA00023136"/>
    </source>
</evidence>
<dbReference type="InterPro" id="IPR003660">
    <property type="entry name" value="HAMP_dom"/>
</dbReference>
<dbReference type="PANTHER" id="PTHR45528">
    <property type="entry name" value="SENSOR HISTIDINE KINASE CPXA"/>
    <property type="match status" value="1"/>
</dbReference>
<keyword evidence="12" id="KW-1133">Transmembrane helix</keyword>
<accession>F8E628</accession>
<dbReference type="Pfam" id="PF00672">
    <property type="entry name" value="HAMP"/>
    <property type="match status" value="1"/>
</dbReference>
<feature type="transmembrane region" description="Helical" evidence="12">
    <location>
        <begin position="302"/>
        <end position="324"/>
    </location>
</feature>
<keyword evidence="11 12" id="KW-0472">Membrane</keyword>
<dbReference type="PANTHER" id="PTHR45528:SF1">
    <property type="entry name" value="SENSOR HISTIDINE KINASE CPXA"/>
    <property type="match status" value="1"/>
</dbReference>
<evidence type="ECO:0000256" key="12">
    <source>
        <dbReference type="SAM" id="Phobius"/>
    </source>
</evidence>
<keyword evidence="8 15" id="KW-0418">Kinase</keyword>
<name>F8E628_FLESM</name>
<feature type="transmembrane region" description="Helical" evidence="12">
    <location>
        <begin position="9"/>
        <end position="28"/>
    </location>
</feature>
<dbReference type="GO" id="GO:0000155">
    <property type="term" value="F:phosphorelay sensor kinase activity"/>
    <property type="evidence" value="ECO:0007669"/>
    <property type="project" value="TreeGrafter"/>
</dbReference>
<keyword evidence="10" id="KW-0902">Two-component regulatory system</keyword>
<dbReference type="Gene3D" id="6.10.340.10">
    <property type="match status" value="1"/>
</dbReference>
<dbReference type="SUPFAM" id="SSF158472">
    <property type="entry name" value="HAMP domain-like"/>
    <property type="match status" value="1"/>
</dbReference>
<dbReference type="InterPro" id="IPR036890">
    <property type="entry name" value="HATPase_C_sf"/>
</dbReference>